<sequence>MLLMAFYIVVFLWNYSFVRRWGFLSALAYYGYALIAVMIFAYYGISCYVLFWVDPASYVNFMLPPDATFVVEGGTEASQVIAENNASVVEASTGVSVPNVNTLSSDTLNSERAFPIEIGRKILDIYMFTRVARLLAILETWPSMEAQLIHPWLYSYHSYMGFNYNLTNSRVELLNELSANLQSMGVRSILSLNSPFPTPYHWIEPELWGFPTRAIDSFSPIMHPSSINFDRVGGNLNWALVGGDRIRVDQIRLVMIDPVSGQPDFVSSLLPIRSKLDGAHSERNGLF</sequence>
<keyword evidence="1" id="KW-0472">Membrane</keyword>
<proteinExistence type="predicted"/>
<accession>Q85MC8</accession>
<keyword evidence="1" id="KW-1133">Transmembrane helix</keyword>
<reference evidence="2" key="1">
    <citation type="submission" date="2002-11" db="EMBL/GenBank/DDBJ databases">
        <authorList>
            <person name="Lang F.B.F."/>
        </authorList>
    </citation>
    <scope>NUCLEOTIDE SEQUENCE</scope>
    <source>
        <strain evidence="2">JEL15</strain>
    </source>
</reference>
<dbReference type="GeneID" id="806832"/>
<evidence type="ECO:0000313" key="2">
    <source>
        <dbReference type="EMBL" id="AAO64954.1"/>
    </source>
</evidence>
<organism evidence="2">
    <name type="scientific">Monoblepharella sp. JEL15</name>
    <dbReference type="NCBI Taxonomy" id="224130"/>
    <lineage>
        <taxon>Eukaryota</taxon>
        <taxon>Fungi</taxon>
        <taxon>Fungi incertae sedis</taxon>
        <taxon>Chytridiomycota</taxon>
        <taxon>Chytridiomycota incertae sedis</taxon>
        <taxon>Monoblepharidomycetes</taxon>
        <taxon>Monoblepharidales</taxon>
        <taxon>Monoblepharidaceae</taxon>
        <taxon>Monoblepharella</taxon>
    </lineage>
</organism>
<gene>
    <name evidence="2" type="primary">orf287</name>
</gene>
<dbReference type="AlphaFoldDB" id="Q85MC8"/>
<keyword evidence="1" id="KW-0812">Transmembrane</keyword>
<protein>
    <submittedName>
        <fullName evidence="2">Orf287</fullName>
    </submittedName>
</protein>
<feature type="transmembrane region" description="Helical" evidence="1">
    <location>
        <begin position="28"/>
        <end position="53"/>
    </location>
</feature>
<dbReference type="EMBL" id="AY182007">
    <property type="protein sequence ID" value="AAO64954.1"/>
    <property type="molecule type" value="Genomic_DNA"/>
</dbReference>
<dbReference type="RefSeq" id="NP_803509.1">
    <property type="nucleotide sequence ID" value="NC_004624.1"/>
</dbReference>
<keyword evidence="2" id="KW-0496">Mitochondrion</keyword>
<reference evidence="2" key="2">
    <citation type="journal article" date="2003" name="Nucleic Acids Res.">
        <title>Evolution of monoblepharidalean fungi based on complete mitochondrial genome sequences.</title>
        <authorList>
            <person name="Bullerwell C.E."/>
            <person name="Forget L."/>
            <person name="Lang B.F."/>
        </authorList>
    </citation>
    <scope>NUCLEOTIDE SEQUENCE</scope>
    <source>
        <strain evidence="2">JEL15</strain>
    </source>
</reference>
<name>Q85MC8_9FUNG</name>
<evidence type="ECO:0000256" key="1">
    <source>
        <dbReference type="SAM" id="Phobius"/>
    </source>
</evidence>
<geneLocation type="mitochondrion" evidence="2"/>